<comment type="caution">
    <text evidence="1">The sequence shown here is derived from an EMBL/GenBank/DDBJ whole genome shotgun (WGS) entry which is preliminary data.</text>
</comment>
<dbReference type="InParanoid" id="A0A409XV62"/>
<dbReference type="OrthoDB" id="3928002at2759"/>
<sequence>MEVLGIVGVAAGSISIPLAAVAASTAVVGISQGVNGQQQGGGGKSAAEPDKSDPRIAKFNLVAECITPVSSPGPSPSKLVHGKIVVLRKGKLYLDAADPEYRIFSDGHPFSGFYLEYPVGQKPLALVSTISRDPPELNWIYADDDTLELKYGNKTASMNHIHGPWDWTADQRAMMLEDWEGFVALEESPGVWGLYYDQDDDLLESSGIADGRRVVECSLQRRLEAPKRS</sequence>
<dbReference type="Proteomes" id="UP000283269">
    <property type="component" value="Unassembled WGS sequence"/>
</dbReference>
<organism evidence="1 2">
    <name type="scientific">Psilocybe cyanescens</name>
    <dbReference type="NCBI Taxonomy" id="93625"/>
    <lineage>
        <taxon>Eukaryota</taxon>
        <taxon>Fungi</taxon>
        <taxon>Dikarya</taxon>
        <taxon>Basidiomycota</taxon>
        <taxon>Agaricomycotina</taxon>
        <taxon>Agaricomycetes</taxon>
        <taxon>Agaricomycetidae</taxon>
        <taxon>Agaricales</taxon>
        <taxon>Agaricineae</taxon>
        <taxon>Strophariaceae</taxon>
        <taxon>Psilocybe</taxon>
    </lineage>
</organism>
<dbReference type="AlphaFoldDB" id="A0A409XV62"/>
<dbReference type="PANTHER" id="PTHR38049:SF1">
    <property type="entry name" value="PROTEIN KINASE DOMAIN-CONTAINING PROTEIN"/>
    <property type="match status" value="1"/>
</dbReference>
<keyword evidence="2" id="KW-1185">Reference proteome</keyword>
<protein>
    <submittedName>
        <fullName evidence="1">Uncharacterized protein</fullName>
    </submittedName>
</protein>
<accession>A0A409XV62</accession>
<gene>
    <name evidence="1" type="ORF">CVT25_009577</name>
</gene>
<name>A0A409XV62_PSICY</name>
<proteinExistence type="predicted"/>
<reference evidence="1 2" key="1">
    <citation type="journal article" date="2018" name="Evol. Lett.">
        <title>Horizontal gene cluster transfer increased hallucinogenic mushroom diversity.</title>
        <authorList>
            <person name="Reynolds H.T."/>
            <person name="Vijayakumar V."/>
            <person name="Gluck-Thaler E."/>
            <person name="Korotkin H.B."/>
            <person name="Matheny P.B."/>
            <person name="Slot J.C."/>
        </authorList>
    </citation>
    <scope>NUCLEOTIDE SEQUENCE [LARGE SCALE GENOMIC DNA]</scope>
    <source>
        <strain evidence="1 2">2631</strain>
    </source>
</reference>
<dbReference type="PANTHER" id="PTHR38049">
    <property type="entry name" value="RICIN B LECTIN DOMAIN-CONTAINING PROTEIN"/>
    <property type="match status" value="1"/>
</dbReference>
<dbReference type="EMBL" id="NHYD01000271">
    <property type="protein sequence ID" value="PPQ94722.1"/>
    <property type="molecule type" value="Genomic_DNA"/>
</dbReference>
<evidence type="ECO:0000313" key="1">
    <source>
        <dbReference type="EMBL" id="PPQ94722.1"/>
    </source>
</evidence>
<evidence type="ECO:0000313" key="2">
    <source>
        <dbReference type="Proteomes" id="UP000283269"/>
    </source>
</evidence>